<feature type="region of interest" description="Disordered" evidence="1">
    <location>
        <begin position="186"/>
        <end position="216"/>
    </location>
</feature>
<dbReference type="GO" id="GO:0006457">
    <property type="term" value="P:protein folding"/>
    <property type="evidence" value="ECO:0007669"/>
    <property type="project" value="InterPro"/>
</dbReference>
<feature type="region of interest" description="Disordered" evidence="1">
    <location>
        <begin position="1"/>
        <end position="34"/>
    </location>
</feature>
<dbReference type="InterPro" id="IPR000740">
    <property type="entry name" value="GrpE"/>
</dbReference>
<dbReference type="GO" id="GO:0042803">
    <property type="term" value="F:protein homodimerization activity"/>
    <property type="evidence" value="ECO:0007669"/>
    <property type="project" value="InterPro"/>
</dbReference>
<evidence type="ECO:0000256" key="1">
    <source>
        <dbReference type="SAM" id="MobiDB-lite"/>
    </source>
</evidence>
<keyword evidence="3" id="KW-1185">Reference proteome</keyword>
<comment type="caution">
    <text evidence="2">The sequence shown here is derived from an EMBL/GenBank/DDBJ whole genome shotgun (WGS) entry which is preliminary data.</text>
</comment>
<organism evidence="2 3">
    <name type="scientific">Actinomadura rubrobrunea</name>
    <dbReference type="NCBI Taxonomy" id="115335"/>
    <lineage>
        <taxon>Bacteria</taxon>
        <taxon>Bacillati</taxon>
        <taxon>Actinomycetota</taxon>
        <taxon>Actinomycetes</taxon>
        <taxon>Streptosporangiales</taxon>
        <taxon>Thermomonosporaceae</taxon>
        <taxon>Actinomadura</taxon>
    </lineage>
</organism>
<dbReference type="AlphaFoldDB" id="A0A9W6PQZ7"/>
<dbReference type="GO" id="GO:0000774">
    <property type="term" value="F:adenyl-nucleotide exchange factor activity"/>
    <property type="evidence" value="ECO:0007669"/>
    <property type="project" value="InterPro"/>
</dbReference>
<gene>
    <name evidence="2" type="ORF">Arub01_01190</name>
</gene>
<feature type="compositionally biased region" description="Low complexity" evidence="1">
    <location>
        <begin position="207"/>
        <end position="216"/>
    </location>
</feature>
<reference evidence="2" key="1">
    <citation type="submission" date="2023-02" db="EMBL/GenBank/DDBJ databases">
        <title>Actinomadura rubrobrunea NBRC 14622.</title>
        <authorList>
            <person name="Ichikawa N."/>
            <person name="Sato H."/>
            <person name="Tonouchi N."/>
        </authorList>
    </citation>
    <scope>NUCLEOTIDE SEQUENCE</scope>
    <source>
        <strain evidence="2">NBRC 14622</strain>
    </source>
</reference>
<dbReference type="RefSeq" id="WP_067913436.1">
    <property type="nucleotide sequence ID" value="NZ_BSRZ01000001.1"/>
</dbReference>
<dbReference type="Pfam" id="PF01025">
    <property type="entry name" value="GrpE"/>
    <property type="match status" value="1"/>
</dbReference>
<dbReference type="EMBL" id="BSRZ01000001">
    <property type="protein sequence ID" value="GLW61875.1"/>
    <property type="molecule type" value="Genomic_DNA"/>
</dbReference>
<evidence type="ECO:0000313" key="2">
    <source>
        <dbReference type="EMBL" id="GLW61875.1"/>
    </source>
</evidence>
<accession>A0A9W6PQZ7</accession>
<dbReference type="GO" id="GO:0051087">
    <property type="term" value="F:protein-folding chaperone binding"/>
    <property type="evidence" value="ECO:0007669"/>
    <property type="project" value="InterPro"/>
</dbReference>
<dbReference type="Proteomes" id="UP001165124">
    <property type="component" value="Unassembled WGS sequence"/>
</dbReference>
<proteinExistence type="predicted"/>
<sequence>MAVDESETSERDEERAQSAAPAETDAAPPGVSPTELAERLAAIESAVAEFHRRSAHRESVIDRLHEENQRLRGGLYRTILDPVVTDLMRMYDALRREADRLTEEGDPAVGRLLESFADDTLLMLERCGLEEFTAQPGDPFEVGRHAAAAVVPVDDEALDNTVAEVVATGFVERETGRVRRPVRARFHRFTPAEPTASESDGAGGGTSDADAVADAS</sequence>
<protein>
    <recommendedName>
        <fullName evidence="4">Nucleotide exchange factor GrpE</fullName>
    </recommendedName>
</protein>
<evidence type="ECO:0008006" key="4">
    <source>
        <dbReference type="Google" id="ProtNLM"/>
    </source>
</evidence>
<name>A0A9W6PQZ7_9ACTN</name>
<evidence type="ECO:0000313" key="3">
    <source>
        <dbReference type="Proteomes" id="UP001165124"/>
    </source>
</evidence>